<keyword evidence="4" id="KW-0285">Flavoprotein</keyword>
<evidence type="ECO:0000256" key="5">
    <source>
        <dbReference type="ARBA" id="ARBA00022679"/>
    </source>
</evidence>
<accession>K1SKL3</accession>
<evidence type="ECO:0000313" key="11">
    <source>
        <dbReference type="EMBL" id="EKC61107.1"/>
    </source>
</evidence>
<sequence length="137" mass="15292">MKKTVMVLLLVLLCLCGCGEQSGQKEKQSKKATKEIFAMDTYMTITTYGEKAEEAATKAVSEIERLDNLLSTGKNESEIAILNENGSEIVSEDTAQLIAKSIELYQDTNGVFDISIYPLMKEWGFTTKNIKFHPTKQ</sequence>
<comment type="caution">
    <text evidence="11">The sequence shown here is derived from an EMBL/GenBank/DDBJ whole genome shotgun (WGS) entry which is preliminary data.</text>
</comment>
<evidence type="ECO:0000256" key="3">
    <source>
        <dbReference type="ARBA" id="ARBA00016337"/>
    </source>
</evidence>
<evidence type="ECO:0000256" key="4">
    <source>
        <dbReference type="ARBA" id="ARBA00022630"/>
    </source>
</evidence>
<keyword evidence="5" id="KW-0808">Transferase</keyword>
<evidence type="ECO:0000256" key="8">
    <source>
        <dbReference type="ARBA" id="ARBA00022842"/>
    </source>
</evidence>
<comment type="catalytic activity">
    <reaction evidence="10">
        <text>L-threonyl-[protein] + FAD = FMN-L-threonyl-[protein] + AMP + H(+)</text>
        <dbReference type="Rhea" id="RHEA:36847"/>
        <dbReference type="Rhea" id="RHEA-COMP:11060"/>
        <dbReference type="Rhea" id="RHEA-COMP:11061"/>
        <dbReference type="ChEBI" id="CHEBI:15378"/>
        <dbReference type="ChEBI" id="CHEBI:30013"/>
        <dbReference type="ChEBI" id="CHEBI:57692"/>
        <dbReference type="ChEBI" id="CHEBI:74257"/>
        <dbReference type="ChEBI" id="CHEBI:456215"/>
        <dbReference type="EC" id="2.7.1.180"/>
    </reaction>
</comment>
<proteinExistence type="predicted"/>
<dbReference type="Gene3D" id="3.10.520.10">
    <property type="entry name" value="ApbE-like domains"/>
    <property type="match status" value="1"/>
</dbReference>
<dbReference type="SUPFAM" id="SSF143631">
    <property type="entry name" value="ApbE-like"/>
    <property type="match status" value="1"/>
</dbReference>
<dbReference type="InterPro" id="IPR003374">
    <property type="entry name" value="ApbE-like_sf"/>
</dbReference>
<evidence type="ECO:0000256" key="1">
    <source>
        <dbReference type="ARBA" id="ARBA00001946"/>
    </source>
</evidence>
<evidence type="ECO:0000256" key="6">
    <source>
        <dbReference type="ARBA" id="ARBA00022723"/>
    </source>
</evidence>
<evidence type="ECO:0000256" key="9">
    <source>
        <dbReference type="ARBA" id="ARBA00031306"/>
    </source>
</evidence>
<keyword evidence="11" id="KW-0449">Lipoprotein</keyword>
<keyword evidence="7" id="KW-0274">FAD</keyword>
<dbReference type="GO" id="GO:0046872">
    <property type="term" value="F:metal ion binding"/>
    <property type="evidence" value="ECO:0007669"/>
    <property type="project" value="UniProtKB-KW"/>
</dbReference>
<dbReference type="PANTHER" id="PTHR30040:SF2">
    <property type="entry name" value="FAD:PROTEIN FMN TRANSFERASE"/>
    <property type="match status" value="1"/>
</dbReference>
<dbReference type="Pfam" id="PF02424">
    <property type="entry name" value="ApbE"/>
    <property type="match status" value="1"/>
</dbReference>
<dbReference type="InterPro" id="IPR024932">
    <property type="entry name" value="ApbE"/>
</dbReference>
<name>K1SKL3_9ZZZZ</name>
<protein>
    <recommendedName>
        <fullName evidence="3">FAD:protein FMN transferase</fullName>
        <ecNumber evidence="2">2.7.1.180</ecNumber>
    </recommendedName>
    <alternativeName>
        <fullName evidence="9">Flavin transferase</fullName>
    </alternativeName>
</protein>
<evidence type="ECO:0000256" key="7">
    <source>
        <dbReference type="ARBA" id="ARBA00022827"/>
    </source>
</evidence>
<comment type="cofactor">
    <cofactor evidence="1">
        <name>Mg(2+)</name>
        <dbReference type="ChEBI" id="CHEBI:18420"/>
    </cofactor>
</comment>
<evidence type="ECO:0000256" key="10">
    <source>
        <dbReference type="ARBA" id="ARBA00048540"/>
    </source>
</evidence>
<organism evidence="11">
    <name type="scientific">human gut metagenome</name>
    <dbReference type="NCBI Taxonomy" id="408170"/>
    <lineage>
        <taxon>unclassified sequences</taxon>
        <taxon>metagenomes</taxon>
        <taxon>organismal metagenomes</taxon>
    </lineage>
</organism>
<dbReference type="GO" id="GO:0016740">
    <property type="term" value="F:transferase activity"/>
    <property type="evidence" value="ECO:0007669"/>
    <property type="project" value="UniProtKB-KW"/>
</dbReference>
<keyword evidence="8" id="KW-0460">Magnesium</keyword>
<dbReference type="PANTHER" id="PTHR30040">
    <property type="entry name" value="THIAMINE BIOSYNTHESIS LIPOPROTEIN APBE"/>
    <property type="match status" value="1"/>
</dbReference>
<dbReference type="AlphaFoldDB" id="K1SKL3"/>
<reference evidence="11" key="1">
    <citation type="journal article" date="2013" name="Environ. Microbiol.">
        <title>Microbiota from the distal guts of lean and obese adolescents exhibit partial functional redundancy besides clear differences in community structure.</title>
        <authorList>
            <person name="Ferrer M."/>
            <person name="Ruiz A."/>
            <person name="Lanza F."/>
            <person name="Haange S.B."/>
            <person name="Oberbach A."/>
            <person name="Till H."/>
            <person name="Bargiela R."/>
            <person name="Campoy C."/>
            <person name="Segura M.T."/>
            <person name="Richter M."/>
            <person name="von Bergen M."/>
            <person name="Seifert J."/>
            <person name="Suarez A."/>
        </authorList>
    </citation>
    <scope>NUCLEOTIDE SEQUENCE</scope>
</reference>
<evidence type="ECO:0000256" key="2">
    <source>
        <dbReference type="ARBA" id="ARBA00011955"/>
    </source>
</evidence>
<keyword evidence="6" id="KW-0479">Metal-binding</keyword>
<dbReference type="EC" id="2.7.1.180" evidence="2"/>
<dbReference type="EMBL" id="AJWY01008474">
    <property type="protein sequence ID" value="EKC61107.1"/>
    <property type="molecule type" value="Genomic_DNA"/>
</dbReference>
<gene>
    <name evidence="11" type="ORF">LEA_12519</name>
</gene>